<feature type="compositionally biased region" description="Basic and acidic residues" evidence="1">
    <location>
        <begin position="102"/>
        <end position="120"/>
    </location>
</feature>
<dbReference type="VEuPathDB" id="CryptoDB:Vbra_18501"/>
<keyword evidence="3" id="KW-1185">Reference proteome</keyword>
<proteinExistence type="predicted"/>
<feature type="compositionally biased region" description="Basic residues" evidence="1">
    <location>
        <begin position="321"/>
        <end position="331"/>
    </location>
</feature>
<dbReference type="InParanoid" id="A0A0G4GRW3"/>
<dbReference type="AlphaFoldDB" id="A0A0G4GRW3"/>
<name>A0A0G4GRW3_VITBC</name>
<feature type="compositionally biased region" description="Acidic residues" evidence="1">
    <location>
        <begin position="159"/>
        <end position="175"/>
    </location>
</feature>
<evidence type="ECO:0000313" key="2">
    <source>
        <dbReference type="EMBL" id="CEM33338.1"/>
    </source>
</evidence>
<reference evidence="2 3" key="1">
    <citation type="submission" date="2014-11" db="EMBL/GenBank/DDBJ databases">
        <authorList>
            <person name="Zhu J."/>
            <person name="Qi W."/>
            <person name="Song R."/>
        </authorList>
    </citation>
    <scope>NUCLEOTIDE SEQUENCE [LARGE SCALE GENOMIC DNA]</scope>
</reference>
<protein>
    <submittedName>
        <fullName evidence="2">Uncharacterized protein</fullName>
    </submittedName>
</protein>
<evidence type="ECO:0000313" key="3">
    <source>
        <dbReference type="Proteomes" id="UP000041254"/>
    </source>
</evidence>
<evidence type="ECO:0000256" key="1">
    <source>
        <dbReference type="SAM" id="MobiDB-lite"/>
    </source>
</evidence>
<feature type="region of interest" description="Disordered" evidence="1">
    <location>
        <begin position="46"/>
        <end position="194"/>
    </location>
</feature>
<accession>A0A0G4GRW3</accession>
<sequence>MGRLAKWKKHNVDAESIGRAATEELKTYNKPPKRNDDSLIARVFGIQPPSQPSQVAQGRPNHKHKSSSNRRMLPVIKQNVSKEKKVPKTTKKSANHQPPEGLRADESLTDFTKRIDEHTKTALRAMPAVHANAMKKEKQRQRLLKLKAADRAKKKRTEDNDDDDDDEKPAEESSFEDTTTRWIDAEAESSGGQAMHMARLQSKAADIYGGGGQAAKVKALYQKDKVAFGEVVNRPPALAAKAKLEKLKSKSQQHRAAVLERDPPTATGGDSAAPSPSFPLRMAMKPSRPSGTDELSRYVDRVRDAYAEPKKRKREEGRPQTMKKKRNKITP</sequence>
<dbReference type="Proteomes" id="UP000041254">
    <property type="component" value="Unassembled WGS sequence"/>
</dbReference>
<organism evidence="2 3">
    <name type="scientific">Vitrella brassicaformis (strain CCMP3155)</name>
    <dbReference type="NCBI Taxonomy" id="1169540"/>
    <lineage>
        <taxon>Eukaryota</taxon>
        <taxon>Sar</taxon>
        <taxon>Alveolata</taxon>
        <taxon>Colpodellida</taxon>
        <taxon>Vitrellaceae</taxon>
        <taxon>Vitrella</taxon>
    </lineage>
</organism>
<feature type="region of interest" description="Disordered" evidence="1">
    <location>
        <begin position="243"/>
        <end position="331"/>
    </location>
</feature>
<feature type="compositionally biased region" description="Basic and acidic residues" evidence="1">
    <location>
        <begin position="294"/>
        <end position="318"/>
    </location>
</feature>
<dbReference type="EMBL" id="CDMY01000781">
    <property type="protein sequence ID" value="CEM33338.1"/>
    <property type="molecule type" value="Genomic_DNA"/>
</dbReference>
<gene>
    <name evidence="2" type="ORF">Vbra_18501</name>
</gene>